<proteinExistence type="predicted"/>
<comment type="caution">
    <text evidence="2">The sequence shown here is derived from an EMBL/GenBank/DDBJ whole genome shotgun (WGS) entry which is preliminary data.</text>
</comment>
<reference evidence="2" key="1">
    <citation type="submission" date="2016-06" db="EMBL/GenBank/DDBJ databases">
        <title>Draft Genome sequence of the fungus Inonotus baumii.</title>
        <authorList>
            <person name="Zhu H."/>
            <person name="Lin W."/>
        </authorList>
    </citation>
    <scope>NUCLEOTIDE SEQUENCE</scope>
    <source>
        <strain evidence="2">821</strain>
    </source>
</reference>
<name>A0A9Q5HVZ1_SANBA</name>
<dbReference type="OrthoDB" id="3364736at2759"/>
<evidence type="ECO:0000313" key="3">
    <source>
        <dbReference type="Proteomes" id="UP000757232"/>
    </source>
</evidence>
<dbReference type="Proteomes" id="UP000757232">
    <property type="component" value="Unassembled WGS sequence"/>
</dbReference>
<feature type="region of interest" description="Disordered" evidence="1">
    <location>
        <begin position="175"/>
        <end position="213"/>
    </location>
</feature>
<organism evidence="2 3">
    <name type="scientific">Sanghuangporus baumii</name>
    <name type="common">Phellinus baumii</name>
    <dbReference type="NCBI Taxonomy" id="108892"/>
    <lineage>
        <taxon>Eukaryota</taxon>
        <taxon>Fungi</taxon>
        <taxon>Dikarya</taxon>
        <taxon>Basidiomycota</taxon>
        <taxon>Agaricomycotina</taxon>
        <taxon>Agaricomycetes</taxon>
        <taxon>Hymenochaetales</taxon>
        <taxon>Hymenochaetaceae</taxon>
        <taxon>Sanghuangporus</taxon>
    </lineage>
</organism>
<dbReference type="EMBL" id="LNZH02000198">
    <property type="protein sequence ID" value="OCB86879.1"/>
    <property type="molecule type" value="Genomic_DNA"/>
</dbReference>
<feature type="region of interest" description="Disordered" evidence="1">
    <location>
        <begin position="341"/>
        <end position="390"/>
    </location>
</feature>
<dbReference type="AlphaFoldDB" id="A0A9Q5HVZ1"/>
<feature type="compositionally biased region" description="Polar residues" evidence="1">
    <location>
        <begin position="354"/>
        <end position="373"/>
    </location>
</feature>
<gene>
    <name evidence="2" type="ORF">A7U60_g6052</name>
</gene>
<feature type="compositionally biased region" description="Low complexity" evidence="1">
    <location>
        <begin position="198"/>
        <end position="213"/>
    </location>
</feature>
<accession>A0A9Q5HVZ1</accession>
<evidence type="ECO:0000256" key="1">
    <source>
        <dbReference type="SAM" id="MobiDB-lite"/>
    </source>
</evidence>
<evidence type="ECO:0000313" key="2">
    <source>
        <dbReference type="EMBL" id="OCB86879.1"/>
    </source>
</evidence>
<keyword evidence="3" id="KW-1185">Reference proteome</keyword>
<protein>
    <submittedName>
        <fullName evidence="2">Uncharacterized protein</fullName>
    </submittedName>
</protein>
<sequence length="453" mass="50524">MSGTTSSKNIFTLTKYSRVTSKQQDNLRGSQMPKGDCDWQHHTQPILRLLLETRKSAQGVPEQMRLRIVWSVSNGHAPAANNKMPQQENVIFVRRFEDIDLLVVRKHIHPFPTQGLPLKAVFRDNMIGIRFLPPDAKSSNPSEYRRFQITFQFFGDSAALIEAIRDVCPCRQSPVNNFQPASLDPRPSLARQGRSEMSQNTQQPQAQFSSQLQSQSIQIPSGARFDSTLQCLDERATMVPSSQPNMFSDLPIDFAVPFRQSGQNISVSNHDQRLHAYQSGALTRHQSWAQQTTQMDLSSYSYAPSPFYSQALKPSDIQMHSRQPSIHNSIMGESEIIRSDPNASRPVAMPTPPSSSQGPSAVNISNANRSSRAPLSGESAETDAISAPSTKRPLLESLYEACRLDNVPRNELELLVAHIVREDGFADLVSLKQGTVVPSERPCAHAEEYSSKR</sequence>